<dbReference type="KEGG" id="amr:AM1_3213"/>
<dbReference type="OrthoDB" id="463944at2"/>
<dbReference type="AlphaFoldDB" id="B0CFQ5"/>
<feature type="signal peptide" evidence="1">
    <location>
        <begin position="1"/>
        <end position="24"/>
    </location>
</feature>
<evidence type="ECO:0000256" key="1">
    <source>
        <dbReference type="SAM" id="SignalP"/>
    </source>
</evidence>
<dbReference type="HOGENOM" id="CLU_089192_0_0_3"/>
<name>B0CFQ5_ACAM1</name>
<sequence>MKRLAFGTLSAFLLATSVIQPSLAIESVLQGNANESSFLVAKKSVVASGQFVTVKKQSTGSAQIISKGGKRYLELSTDFSTAKGPDVKVVLSRQAQVPGSIEEGTYVTLAPLQKFQGKQLYELPSDIDLDDYASVALWCRQFNVTFGYAPLS</sequence>
<feature type="domain" description="DM13" evidence="2">
    <location>
        <begin position="49"/>
        <end position="152"/>
    </location>
</feature>
<gene>
    <name evidence="3" type="ordered locus">AM1_3213</name>
</gene>
<feature type="chain" id="PRO_5002748115" description="DM13 domain-containing protein" evidence="1">
    <location>
        <begin position="25"/>
        <end position="152"/>
    </location>
</feature>
<dbReference type="eggNOG" id="COG1672">
    <property type="taxonomic scope" value="Bacteria"/>
</dbReference>
<reference evidence="3 4" key="1">
    <citation type="journal article" date="2008" name="Proc. Natl. Acad. Sci. U.S.A.">
        <title>Niche adaptation and genome expansion in the chlorophyll d-producing cyanobacterium Acaryochloris marina.</title>
        <authorList>
            <person name="Swingley W.D."/>
            <person name="Chen M."/>
            <person name="Cheung P.C."/>
            <person name="Conrad A.L."/>
            <person name="Dejesa L.C."/>
            <person name="Hao J."/>
            <person name="Honchak B.M."/>
            <person name="Karbach L.E."/>
            <person name="Kurdoglu A."/>
            <person name="Lahiri S."/>
            <person name="Mastrian S.D."/>
            <person name="Miyashita H."/>
            <person name="Page L."/>
            <person name="Ramakrishna P."/>
            <person name="Satoh S."/>
            <person name="Sattley W.M."/>
            <person name="Shimada Y."/>
            <person name="Taylor H.L."/>
            <person name="Tomo T."/>
            <person name="Tsuchiya T."/>
            <person name="Wang Z.T."/>
            <person name="Raymond J."/>
            <person name="Mimuro M."/>
            <person name="Blankenship R.E."/>
            <person name="Touchman J.W."/>
        </authorList>
    </citation>
    <scope>NUCLEOTIDE SEQUENCE [LARGE SCALE GENOMIC DNA]</scope>
    <source>
        <strain evidence="4">MBIC 11017</strain>
    </source>
</reference>
<dbReference type="EMBL" id="CP000828">
    <property type="protein sequence ID" value="ABW28209.1"/>
    <property type="molecule type" value="Genomic_DNA"/>
</dbReference>
<evidence type="ECO:0000259" key="2">
    <source>
        <dbReference type="PROSITE" id="PS51549"/>
    </source>
</evidence>
<keyword evidence="1" id="KW-0732">Signal</keyword>
<dbReference type="RefSeq" id="WP_012163624.1">
    <property type="nucleotide sequence ID" value="NC_009925.1"/>
</dbReference>
<proteinExistence type="predicted"/>
<accession>B0CFQ5</accession>
<organism evidence="3 4">
    <name type="scientific">Acaryochloris marina (strain MBIC 11017)</name>
    <dbReference type="NCBI Taxonomy" id="329726"/>
    <lineage>
        <taxon>Bacteria</taxon>
        <taxon>Bacillati</taxon>
        <taxon>Cyanobacteriota</taxon>
        <taxon>Cyanophyceae</taxon>
        <taxon>Acaryochloridales</taxon>
        <taxon>Acaryochloridaceae</taxon>
        <taxon>Acaryochloris</taxon>
    </lineage>
</organism>
<keyword evidence="4" id="KW-1185">Reference proteome</keyword>
<protein>
    <recommendedName>
        <fullName evidence="2">DM13 domain-containing protein</fullName>
    </recommendedName>
</protein>
<dbReference type="Pfam" id="PF10517">
    <property type="entry name" value="DM13"/>
    <property type="match status" value="1"/>
</dbReference>
<dbReference type="InterPro" id="IPR019545">
    <property type="entry name" value="DM13_domain"/>
</dbReference>
<evidence type="ECO:0000313" key="4">
    <source>
        <dbReference type="Proteomes" id="UP000000268"/>
    </source>
</evidence>
<dbReference type="PROSITE" id="PS51549">
    <property type="entry name" value="DM13"/>
    <property type="match status" value="1"/>
</dbReference>
<evidence type="ECO:0000313" key="3">
    <source>
        <dbReference type="EMBL" id="ABW28209.1"/>
    </source>
</evidence>
<dbReference type="Proteomes" id="UP000000268">
    <property type="component" value="Chromosome"/>
</dbReference>
<dbReference type="STRING" id="329726.AM1_3213"/>